<proteinExistence type="inferred from homology"/>
<comment type="similarity">
    <text evidence="1">Belongs to the BetVI family.</text>
</comment>
<dbReference type="Gramene" id="KZM83516">
    <property type="protein sequence ID" value="KZM83516"/>
    <property type="gene ID" value="DCAR_031085"/>
</dbReference>
<dbReference type="Gene3D" id="3.30.530.20">
    <property type="match status" value="1"/>
</dbReference>
<dbReference type="STRING" id="79200.A0A175YII2"/>
<name>A0A175YII2_DAUCS</name>
<organism evidence="3">
    <name type="scientific">Daucus carota subsp. sativus</name>
    <name type="common">Carrot</name>
    <dbReference type="NCBI Taxonomy" id="79200"/>
    <lineage>
        <taxon>Eukaryota</taxon>
        <taxon>Viridiplantae</taxon>
        <taxon>Streptophyta</taxon>
        <taxon>Embryophyta</taxon>
        <taxon>Tracheophyta</taxon>
        <taxon>Spermatophyta</taxon>
        <taxon>Magnoliopsida</taxon>
        <taxon>eudicotyledons</taxon>
        <taxon>Gunneridae</taxon>
        <taxon>Pentapetalae</taxon>
        <taxon>asterids</taxon>
        <taxon>campanulids</taxon>
        <taxon>Apiales</taxon>
        <taxon>Apiaceae</taxon>
        <taxon>Apioideae</taxon>
        <taxon>Scandiceae</taxon>
        <taxon>Daucinae</taxon>
        <taxon>Daucus</taxon>
        <taxon>Daucus sect. Daucus</taxon>
    </lineage>
</organism>
<dbReference type="EMBL" id="CP093351">
    <property type="protein sequence ID" value="WOH16511.1"/>
    <property type="molecule type" value="Genomic_DNA"/>
</dbReference>
<protein>
    <recommendedName>
        <fullName evidence="2">Bet v I/Major latex protein domain-containing protein</fullName>
    </recommendedName>
</protein>
<accession>A0A175YII2</accession>
<reference evidence="3" key="1">
    <citation type="journal article" date="2016" name="Nat. Genet.">
        <title>A high-quality carrot genome assembly provides new insights into carotenoid accumulation and asterid genome evolution.</title>
        <authorList>
            <person name="Iorizzo M."/>
            <person name="Ellison S."/>
            <person name="Senalik D."/>
            <person name="Zeng P."/>
            <person name="Satapoomin P."/>
            <person name="Huang J."/>
            <person name="Bowman M."/>
            <person name="Iovene M."/>
            <person name="Sanseverino W."/>
            <person name="Cavagnaro P."/>
            <person name="Yildiz M."/>
            <person name="Macko-Podgorni A."/>
            <person name="Moranska E."/>
            <person name="Grzebelus E."/>
            <person name="Grzebelus D."/>
            <person name="Ashrafi H."/>
            <person name="Zheng Z."/>
            <person name="Cheng S."/>
            <person name="Spooner D."/>
            <person name="Van Deynze A."/>
            <person name="Simon P."/>
        </authorList>
    </citation>
    <scope>NUCLEOTIDE SEQUENCE [LARGE SCALE GENOMIC DNA]</scope>
    <source>
        <tissue evidence="3">Leaf</tissue>
    </source>
</reference>
<sequence>MAAVTGKLEVEVEIKSDAKKYWQNIRDSHTLFPKICADLYKSIEVLEGDGRSAGSIRLVTYADGTPLVTFSKEKAEVFDDEKMAMGYSIIEGELMEYFNKFEAHFTVCSKGKDTEGCLVKWWCDFEKTSHEIPDPCAIQEFTVKNLKEVDEYTLKQA</sequence>
<evidence type="ECO:0000256" key="1">
    <source>
        <dbReference type="ARBA" id="ARBA00009744"/>
    </source>
</evidence>
<evidence type="ECO:0000259" key="2">
    <source>
        <dbReference type="SMART" id="SM01037"/>
    </source>
</evidence>
<reference evidence="4" key="2">
    <citation type="submission" date="2022-03" db="EMBL/GenBank/DDBJ databases">
        <title>Draft title - Genomic analysis of global carrot germplasm unveils the trajectory of domestication and the origin of high carotenoid orange carrot.</title>
        <authorList>
            <person name="Iorizzo M."/>
            <person name="Ellison S."/>
            <person name="Senalik D."/>
            <person name="Macko-Podgorni A."/>
            <person name="Grzebelus D."/>
            <person name="Bostan H."/>
            <person name="Rolling W."/>
            <person name="Curaba J."/>
            <person name="Simon P."/>
        </authorList>
    </citation>
    <scope>NUCLEOTIDE SEQUENCE</scope>
    <source>
        <tissue evidence="4">Leaf</tissue>
    </source>
</reference>
<dbReference type="InterPro" id="IPR000916">
    <property type="entry name" value="Bet_v_I/MLP"/>
</dbReference>
<dbReference type="FunFam" id="3.30.530.20:FF:000007">
    <property type="entry name" value="Major pollen allergen Bet v 1-A"/>
    <property type="match status" value="1"/>
</dbReference>
<dbReference type="Pfam" id="PF00407">
    <property type="entry name" value="Bet_v_1"/>
    <property type="match status" value="1"/>
</dbReference>
<evidence type="ECO:0000313" key="5">
    <source>
        <dbReference type="Proteomes" id="UP000077755"/>
    </source>
</evidence>
<dbReference type="SUPFAM" id="SSF55961">
    <property type="entry name" value="Bet v1-like"/>
    <property type="match status" value="1"/>
</dbReference>
<dbReference type="SMART" id="SM01037">
    <property type="entry name" value="Bet_v_1"/>
    <property type="match status" value="1"/>
</dbReference>
<dbReference type="InterPro" id="IPR051761">
    <property type="entry name" value="MLP-like_ligand-binding"/>
</dbReference>
<gene>
    <name evidence="3" type="ORF">DCAR_031085</name>
    <name evidence="4" type="ORF">DCAR_0936066</name>
</gene>
<dbReference type="GO" id="GO:0010494">
    <property type="term" value="C:cytoplasmic stress granule"/>
    <property type="evidence" value="ECO:0007669"/>
    <property type="project" value="EnsemblPlants"/>
</dbReference>
<keyword evidence="5" id="KW-1185">Reference proteome</keyword>
<dbReference type="InterPro" id="IPR023393">
    <property type="entry name" value="START-like_dom_sf"/>
</dbReference>
<dbReference type="OrthoDB" id="1567931at2759"/>
<feature type="domain" description="Bet v I/Major latex protein" evidence="2">
    <location>
        <begin position="3"/>
        <end position="156"/>
    </location>
</feature>
<dbReference type="PANTHER" id="PTHR31907">
    <property type="entry name" value="MLP-LIKE PROTEIN 423"/>
    <property type="match status" value="1"/>
</dbReference>
<dbReference type="AlphaFoldDB" id="A0A175YII2"/>
<dbReference type="KEGG" id="dcr:108200933"/>
<dbReference type="EMBL" id="LNRQ01000009">
    <property type="protein sequence ID" value="KZM83516.1"/>
    <property type="molecule type" value="Genomic_DNA"/>
</dbReference>
<dbReference type="CDD" id="cd07816">
    <property type="entry name" value="Bet_v1-like"/>
    <property type="match status" value="1"/>
</dbReference>
<dbReference type="GO" id="GO:0006952">
    <property type="term" value="P:defense response"/>
    <property type="evidence" value="ECO:0007669"/>
    <property type="project" value="InterPro"/>
</dbReference>
<dbReference type="Proteomes" id="UP000077755">
    <property type="component" value="Chromosome 9"/>
</dbReference>
<evidence type="ECO:0000313" key="4">
    <source>
        <dbReference type="EMBL" id="WOH16511.1"/>
    </source>
</evidence>
<evidence type="ECO:0000313" key="3">
    <source>
        <dbReference type="EMBL" id="KZM83516.1"/>
    </source>
</evidence>
<dbReference type="OMA" id="HDYKSID"/>